<dbReference type="PANTHER" id="PTHR46743:SF2">
    <property type="entry name" value="TEICHOIC ACIDS EXPORT ATP-BINDING PROTEIN TAGH"/>
    <property type="match status" value="1"/>
</dbReference>
<keyword evidence="4 6" id="KW-0067">ATP-binding</keyword>
<reference evidence="7" key="1">
    <citation type="submission" date="2016-10" db="EMBL/GenBank/DDBJ databases">
        <authorList>
            <person name="Varghese N."/>
            <person name="Submissions S."/>
        </authorList>
    </citation>
    <scope>NUCLEOTIDE SEQUENCE [LARGE SCALE GENOMIC DNA]</scope>
    <source>
        <strain evidence="7">DSM 46838</strain>
    </source>
</reference>
<gene>
    <name evidence="6" type="ORF">SAMN05216574_101385</name>
</gene>
<sequence length="412" mass="44917">MSAAPAVEVEGVAKRFRMYRERNQSLKAALMRGGRASFDEYWALKDVSFEIPQGSTFALIGENGSGKSTLLKCIARILEPERGRIRTHGSVAALLELGSGFHPELSGRENVFLNGSILGMTKRELERKFDEIVDFAGIEPFIDQPVKNYSSGMYMRLGFSVAINVDPDILLVDEVLAVGDAAFQEKCMEKFVDFRRAGKTVVIVSHAMGSMRTLCDQAAWLDRGSLLDIGRADAIVDRYVDKGHEKGVAPGTAGGANAEARVGSGEARLTTVEMLDASGTPATSFRTGDPVTVRVGYECTERVEQPAFALAMDTVDGMRFWAHHTRDGGLELPFIEGTGHVDLVIPALALQPYTIDLSARILDHTLTHTYDFRRHCYRFVVETGDHRESGGVVALGGRWTADLPASASETAV</sequence>
<keyword evidence="3" id="KW-0547">Nucleotide-binding</keyword>
<accession>A0A1I1WJS4</accession>
<evidence type="ECO:0000256" key="4">
    <source>
        <dbReference type="ARBA" id="ARBA00022840"/>
    </source>
</evidence>
<evidence type="ECO:0000259" key="5">
    <source>
        <dbReference type="PROSITE" id="PS50893"/>
    </source>
</evidence>
<dbReference type="PANTHER" id="PTHR46743">
    <property type="entry name" value="TEICHOIC ACIDS EXPORT ATP-BINDING PROTEIN TAGH"/>
    <property type="match status" value="1"/>
</dbReference>
<dbReference type="SMART" id="SM00382">
    <property type="entry name" value="AAA"/>
    <property type="match status" value="1"/>
</dbReference>
<dbReference type="EMBL" id="FOND01000001">
    <property type="protein sequence ID" value="SFD94648.1"/>
    <property type="molecule type" value="Genomic_DNA"/>
</dbReference>
<dbReference type="GO" id="GO:0005524">
    <property type="term" value="F:ATP binding"/>
    <property type="evidence" value="ECO:0007669"/>
    <property type="project" value="UniProtKB-KW"/>
</dbReference>
<feature type="domain" description="ABC transporter" evidence="5">
    <location>
        <begin position="7"/>
        <end position="248"/>
    </location>
</feature>
<dbReference type="Pfam" id="PF14524">
    <property type="entry name" value="Wzt_C"/>
    <property type="match status" value="1"/>
</dbReference>
<dbReference type="CDD" id="cd10147">
    <property type="entry name" value="Wzt_C-like"/>
    <property type="match status" value="1"/>
</dbReference>
<dbReference type="SUPFAM" id="SSF52540">
    <property type="entry name" value="P-loop containing nucleoside triphosphate hydrolases"/>
    <property type="match status" value="1"/>
</dbReference>
<dbReference type="OrthoDB" id="9778870at2"/>
<evidence type="ECO:0000256" key="3">
    <source>
        <dbReference type="ARBA" id="ARBA00022741"/>
    </source>
</evidence>
<dbReference type="RefSeq" id="WP_092195055.1">
    <property type="nucleotide sequence ID" value="NZ_FOND01000001.1"/>
</dbReference>
<dbReference type="AlphaFoldDB" id="A0A1I1WJS4"/>
<dbReference type="Proteomes" id="UP000198589">
    <property type="component" value="Unassembled WGS sequence"/>
</dbReference>
<dbReference type="GO" id="GO:0016020">
    <property type="term" value="C:membrane"/>
    <property type="evidence" value="ECO:0007669"/>
    <property type="project" value="InterPro"/>
</dbReference>
<protein>
    <submittedName>
        <fullName evidence="6">ABC-2 type transport system ATP-binding protein</fullName>
    </submittedName>
</protein>
<dbReference type="InterPro" id="IPR003439">
    <property type="entry name" value="ABC_transporter-like_ATP-bd"/>
</dbReference>
<organism evidence="6 7">
    <name type="scientific">Blastococcus tunisiensis</name>
    <dbReference type="NCBI Taxonomy" id="1798228"/>
    <lineage>
        <taxon>Bacteria</taxon>
        <taxon>Bacillati</taxon>
        <taxon>Actinomycetota</taxon>
        <taxon>Actinomycetes</taxon>
        <taxon>Geodermatophilales</taxon>
        <taxon>Geodermatophilaceae</taxon>
        <taxon>Blastococcus</taxon>
    </lineage>
</organism>
<dbReference type="InterPro" id="IPR015860">
    <property type="entry name" value="ABC_transpr_TagH-like"/>
</dbReference>
<dbReference type="Pfam" id="PF00005">
    <property type="entry name" value="ABC_tran"/>
    <property type="match status" value="1"/>
</dbReference>
<dbReference type="InterPro" id="IPR029439">
    <property type="entry name" value="Wzt_C"/>
</dbReference>
<dbReference type="Gene3D" id="2.70.50.60">
    <property type="entry name" value="abc- transporter (atp binding component) like domain"/>
    <property type="match status" value="1"/>
</dbReference>
<keyword evidence="2" id="KW-0813">Transport</keyword>
<dbReference type="STRING" id="1798228.SAMN05216574_101385"/>
<evidence type="ECO:0000256" key="2">
    <source>
        <dbReference type="ARBA" id="ARBA00022448"/>
    </source>
</evidence>
<dbReference type="InterPro" id="IPR003593">
    <property type="entry name" value="AAA+_ATPase"/>
</dbReference>
<evidence type="ECO:0000313" key="7">
    <source>
        <dbReference type="Proteomes" id="UP000198589"/>
    </source>
</evidence>
<dbReference type="GO" id="GO:0016887">
    <property type="term" value="F:ATP hydrolysis activity"/>
    <property type="evidence" value="ECO:0007669"/>
    <property type="project" value="InterPro"/>
</dbReference>
<evidence type="ECO:0000256" key="1">
    <source>
        <dbReference type="ARBA" id="ARBA00005417"/>
    </source>
</evidence>
<name>A0A1I1WJS4_9ACTN</name>
<evidence type="ECO:0000313" key="6">
    <source>
        <dbReference type="EMBL" id="SFD94648.1"/>
    </source>
</evidence>
<dbReference type="InterPro" id="IPR027417">
    <property type="entry name" value="P-loop_NTPase"/>
</dbReference>
<dbReference type="GO" id="GO:0140359">
    <property type="term" value="F:ABC-type transporter activity"/>
    <property type="evidence" value="ECO:0007669"/>
    <property type="project" value="InterPro"/>
</dbReference>
<dbReference type="PROSITE" id="PS50893">
    <property type="entry name" value="ABC_TRANSPORTER_2"/>
    <property type="match status" value="1"/>
</dbReference>
<comment type="similarity">
    <text evidence="1">Belongs to the ABC transporter superfamily.</text>
</comment>
<dbReference type="CDD" id="cd03220">
    <property type="entry name" value="ABC_KpsT_Wzt"/>
    <property type="match status" value="1"/>
</dbReference>
<dbReference type="InterPro" id="IPR050683">
    <property type="entry name" value="Bact_Polysacc_Export_ATP-bd"/>
</dbReference>
<dbReference type="Gene3D" id="3.40.50.300">
    <property type="entry name" value="P-loop containing nucleotide triphosphate hydrolases"/>
    <property type="match status" value="1"/>
</dbReference>
<proteinExistence type="inferred from homology"/>
<keyword evidence="7" id="KW-1185">Reference proteome</keyword>